<dbReference type="RefSeq" id="WP_119797088.1">
    <property type="nucleotide sequence ID" value="NZ_CP021659.1"/>
</dbReference>
<proteinExistence type="predicted"/>
<dbReference type="SUPFAM" id="SSF54427">
    <property type="entry name" value="NTF2-like"/>
    <property type="match status" value="1"/>
</dbReference>
<feature type="signal peptide" evidence="1">
    <location>
        <begin position="1"/>
        <end position="22"/>
    </location>
</feature>
<dbReference type="Gene3D" id="3.10.450.50">
    <property type="match status" value="1"/>
</dbReference>
<dbReference type="InterPro" id="IPR032710">
    <property type="entry name" value="NTF2-like_dom_sf"/>
</dbReference>
<accession>A0A2U8I331</accession>
<dbReference type="KEGG" id="fsm:CCS41_01830"/>
<dbReference type="EMBL" id="CP021659">
    <property type="protein sequence ID" value="AWK13526.1"/>
    <property type="molecule type" value="Genomic_DNA"/>
</dbReference>
<name>A0A2U8I331_9GAMM</name>
<evidence type="ECO:0000256" key="1">
    <source>
        <dbReference type="SAM" id="SignalP"/>
    </source>
</evidence>
<dbReference type="OrthoDB" id="5649633at2"/>
<reference evidence="2 3" key="1">
    <citation type="submission" date="2017-05" db="EMBL/GenBank/DDBJ databases">
        <title>Genome sequence of Candidatus Fukatsuia symbiotica and Candidatus Hamiltonella defensa from Acyrthosiphon pisum strain 5D.</title>
        <authorList>
            <person name="Patel V.A."/>
            <person name="Chevignon G."/>
            <person name="Russell J.A."/>
            <person name="Oliver K.M."/>
        </authorList>
    </citation>
    <scope>NUCLEOTIDE SEQUENCE [LARGE SCALE GENOMIC DNA]</scope>
    <source>
        <strain evidence="2 3">5D</strain>
    </source>
</reference>
<keyword evidence="1" id="KW-0732">Signal</keyword>
<protein>
    <recommendedName>
        <fullName evidence="4">SnoaL-like domain-containing protein</fullName>
    </recommendedName>
</protein>
<dbReference type="AlphaFoldDB" id="A0A2U8I331"/>
<feature type="chain" id="PRO_5016032459" description="SnoaL-like domain-containing protein" evidence="1">
    <location>
        <begin position="23"/>
        <end position="153"/>
    </location>
</feature>
<gene>
    <name evidence="2" type="ORF">CCS41_01830</name>
</gene>
<sequence length="153" mass="17674">MKLKKMSYLAIVLFALTNTAFATTSEELAQQRQEVVKKYVNGLGAAKYQEIATIFTKESVVFSTGKGKFNAQEFFKDFLPKVRSASTKFKQYFINTEDTDRVAARFYLAFTLKEGDGERHEGEYMDEFVFEKNSDKLLAVYMFENLKAYNQLK</sequence>
<keyword evidence="3" id="KW-1185">Reference proteome</keyword>
<organism evidence="2 3">
    <name type="scientific">Candidatus Fukatsuia symbiotica</name>
    <dbReference type="NCBI Taxonomy" id="1878942"/>
    <lineage>
        <taxon>Bacteria</taxon>
        <taxon>Pseudomonadati</taxon>
        <taxon>Pseudomonadota</taxon>
        <taxon>Gammaproteobacteria</taxon>
        <taxon>Enterobacterales</taxon>
        <taxon>Yersiniaceae</taxon>
        <taxon>Candidatus Fukatsuia</taxon>
    </lineage>
</organism>
<evidence type="ECO:0000313" key="2">
    <source>
        <dbReference type="EMBL" id="AWK13526.1"/>
    </source>
</evidence>
<evidence type="ECO:0008006" key="4">
    <source>
        <dbReference type="Google" id="ProtNLM"/>
    </source>
</evidence>
<dbReference type="Proteomes" id="UP000261875">
    <property type="component" value="Chromosome"/>
</dbReference>
<evidence type="ECO:0000313" key="3">
    <source>
        <dbReference type="Proteomes" id="UP000261875"/>
    </source>
</evidence>